<dbReference type="Pfam" id="PF00535">
    <property type="entry name" value="Glycos_transf_2"/>
    <property type="match status" value="1"/>
</dbReference>
<dbReference type="CDD" id="cd04196">
    <property type="entry name" value="GT_2_like_d"/>
    <property type="match status" value="1"/>
</dbReference>
<dbReference type="Proteomes" id="UP000306631">
    <property type="component" value="Unassembled WGS sequence"/>
</dbReference>
<dbReference type="PANTHER" id="PTHR43685">
    <property type="entry name" value="GLYCOSYLTRANSFERASE"/>
    <property type="match status" value="1"/>
</dbReference>
<evidence type="ECO:0000259" key="1">
    <source>
        <dbReference type="Pfam" id="PF00535"/>
    </source>
</evidence>
<organism evidence="2 3">
    <name type="scientific">Stenotrophomonas maltophilia</name>
    <name type="common">Pseudomonas maltophilia</name>
    <name type="synonym">Xanthomonas maltophilia</name>
    <dbReference type="NCBI Taxonomy" id="40324"/>
    <lineage>
        <taxon>Bacteria</taxon>
        <taxon>Pseudomonadati</taxon>
        <taxon>Pseudomonadota</taxon>
        <taxon>Gammaproteobacteria</taxon>
        <taxon>Lysobacterales</taxon>
        <taxon>Lysobacteraceae</taxon>
        <taxon>Stenotrophomonas</taxon>
        <taxon>Stenotrophomonas maltophilia group</taxon>
    </lineage>
</organism>
<dbReference type="Gene3D" id="3.90.550.10">
    <property type="entry name" value="Spore Coat Polysaccharide Biosynthesis Protein SpsA, Chain A"/>
    <property type="match status" value="1"/>
</dbReference>
<dbReference type="SUPFAM" id="SSF53448">
    <property type="entry name" value="Nucleotide-diphospho-sugar transferases"/>
    <property type="match status" value="1"/>
</dbReference>
<sequence length="323" mass="35862">MQVSVALCTWNGEAFLAGQLRSIAAQRRRPDQVVICDDCSSDSTWSCLQQEAETLRGLGIQVDLHRHAANLGYVRNFEYALRHCRGDIVFLCDQDDVWHPDKVAEFAAAFERRPALTMLHGDARLVDGQGEPLGARLFEVLEVGADDIAREHRGEAFEVLLGRNVVTGATAALRRGLVDVALPVAPGWIHDEWLALVAAAGDGLDCLEPPLVDYRQHGGNQVGARRRGVRDRVMHDGAARRAYLTKRVAQLEALSARIDDGLVLSAERRTMVQQRLLHARARAALPGSFWARARQVWGEYRSGRYTRFSNGLRSLAIDLLDVK</sequence>
<comment type="caution">
    <text evidence="2">The sequence shown here is derived from an EMBL/GenBank/DDBJ whole genome shotgun (WGS) entry which is preliminary data.</text>
</comment>
<dbReference type="InterPro" id="IPR029044">
    <property type="entry name" value="Nucleotide-diphossugar_trans"/>
</dbReference>
<reference evidence="2 3" key="1">
    <citation type="submission" date="2019-04" db="EMBL/GenBank/DDBJ databases">
        <title>Microbes associate with the intestines of laboratory mice.</title>
        <authorList>
            <person name="Navarre W."/>
            <person name="Wong E."/>
            <person name="Huang K."/>
            <person name="Tropini C."/>
            <person name="Ng K."/>
            <person name="Yu B."/>
        </authorList>
    </citation>
    <scope>NUCLEOTIDE SEQUENCE [LARGE SCALE GENOMIC DNA]</scope>
    <source>
        <strain evidence="2 3">NM62_B4-13</strain>
    </source>
</reference>
<dbReference type="PANTHER" id="PTHR43685:SF2">
    <property type="entry name" value="GLYCOSYLTRANSFERASE 2-LIKE DOMAIN-CONTAINING PROTEIN"/>
    <property type="match status" value="1"/>
</dbReference>
<gene>
    <name evidence="2" type="ORF">E5352_01190</name>
</gene>
<keyword evidence="2" id="KW-0808">Transferase</keyword>
<dbReference type="GO" id="GO:0016740">
    <property type="term" value="F:transferase activity"/>
    <property type="evidence" value="ECO:0007669"/>
    <property type="project" value="UniProtKB-KW"/>
</dbReference>
<dbReference type="EMBL" id="SRYW01000001">
    <property type="protein sequence ID" value="TGY37421.1"/>
    <property type="molecule type" value="Genomic_DNA"/>
</dbReference>
<dbReference type="AlphaFoldDB" id="A0A4S2D999"/>
<accession>A0A4S2D999</accession>
<dbReference type="InterPro" id="IPR001173">
    <property type="entry name" value="Glyco_trans_2-like"/>
</dbReference>
<dbReference type="InterPro" id="IPR050834">
    <property type="entry name" value="Glycosyltransf_2"/>
</dbReference>
<evidence type="ECO:0000313" key="2">
    <source>
        <dbReference type="EMBL" id="TGY37421.1"/>
    </source>
</evidence>
<protein>
    <submittedName>
        <fullName evidence="2">Glycosyltransferase family 2 protein</fullName>
    </submittedName>
</protein>
<name>A0A4S2D999_STEMA</name>
<proteinExistence type="predicted"/>
<dbReference type="OrthoDB" id="9802649at2"/>
<evidence type="ECO:0000313" key="3">
    <source>
        <dbReference type="Proteomes" id="UP000306631"/>
    </source>
</evidence>
<feature type="domain" description="Glycosyltransferase 2-like" evidence="1">
    <location>
        <begin position="4"/>
        <end position="128"/>
    </location>
</feature>